<proteinExistence type="predicted"/>
<dbReference type="Proteomes" id="UP000887565">
    <property type="component" value="Unplaced"/>
</dbReference>
<protein>
    <submittedName>
        <fullName evidence="2">Uncharacterized protein</fullName>
    </submittedName>
</protein>
<evidence type="ECO:0000313" key="2">
    <source>
        <dbReference type="WBParaSite" id="nRc.2.0.1.t27898-RA"/>
    </source>
</evidence>
<organism evidence="1 2">
    <name type="scientific">Romanomermis culicivorax</name>
    <name type="common">Nematode worm</name>
    <dbReference type="NCBI Taxonomy" id="13658"/>
    <lineage>
        <taxon>Eukaryota</taxon>
        <taxon>Metazoa</taxon>
        <taxon>Ecdysozoa</taxon>
        <taxon>Nematoda</taxon>
        <taxon>Enoplea</taxon>
        <taxon>Dorylaimia</taxon>
        <taxon>Mermithida</taxon>
        <taxon>Mermithoidea</taxon>
        <taxon>Mermithidae</taxon>
        <taxon>Romanomermis</taxon>
    </lineage>
</organism>
<reference evidence="2" key="1">
    <citation type="submission" date="2022-11" db="UniProtKB">
        <authorList>
            <consortium name="WormBaseParasite"/>
        </authorList>
    </citation>
    <scope>IDENTIFICATION</scope>
</reference>
<accession>A0A915JP74</accession>
<keyword evidence="1" id="KW-1185">Reference proteome</keyword>
<dbReference type="WBParaSite" id="nRc.2.0.1.t27898-RA">
    <property type="protein sequence ID" value="nRc.2.0.1.t27898-RA"/>
    <property type="gene ID" value="nRc.2.0.1.g27898"/>
</dbReference>
<name>A0A915JP74_ROMCU</name>
<evidence type="ECO:0000313" key="1">
    <source>
        <dbReference type="Proteomes" id="UP000887565"/>
    </source>
</evidence>
<sequence length="87" mass="9303">MSNISVYCCKAALAALASPPAIKTLRNDPVNSCVPELEAVSSDFCLKTPLFSVCCQRRAASFSSDVKVDSKLARSVSDKSLSLATMW</sequence>
<dbReference type="AlphaFoldDB" id="A0A915JP74"/>